<proteinExistence type="predicted"/>
<reference evidence="1" key="2">
    <citation type="journal article" date="2023" name="Microbiol Resour">
        <title>Decontamination and Annotation of the Draft Genome Sequence of the Oomycete Lagenidium giganteum ARSEF 373.</title>
        <authorList>
            <person name="Morgan W.R."/>
            <person name="Tartar A."/>
        </authorList>
    </citation>
    <scope>NUCLEOTIDE SEQUENCE</scope>
    <source>
        <strain evidence="1">ARSEF 373</strain>
    </source>
</reference>
<name>A0AAV2YPA3_9STRA</name>
<evidence type="ECO:0008006" key="3">
    <source>
        <dbReference type="Google" id="ProtNLM"/>
    </source>
</evidence>
<dbReference type="Pfam" id="PF14223">
    <property type="entry name" value="Retrotran_gag_2"/>
    <property type="match status" value="1"/>
</dbReference>
<sequence>MQEGTRMSSHLDKFNELVLILEAVGDVMDQVRQVTILMSSLPAEYDTIVTIIENASCFQRNLDVKRQLWEVAEQ</sequence>
<dbReference type="AlphaFoldDB" id="A0AAV2YPA3"/>
<evidence type="ECO:0000313" key="2">
    <source>
        <dbReference type="Proteomes" id="UP001146120"/>
    </source>
</evidence>
<gene>
    <name evidence="1" type="ORF">N0F65_012641</name>
</gene>
<evidence type="ECO:0000313" key="1">
    <source>
        <dbReference type="EMBL" id="DAZ94924.1"/>
    </source>
</evidence>
<protein>
    <recommendedName>
        <fullName evidence="3">Retrovirus-related Pol polyprotein from transposon TNT 1-94</fullName>
    </recommendedName>
</protein>
<keyword evidence="2" id="KW-1185">Reference proteome</keyword>
<organism evidence="1 2">
    <name type="scientific">Lagenidium giganteum</name>
    <dbReference type="NCBI Taxonomy" id="4803"/>
    <lineage>
        <taxon>Eukaryota</taxon>
        <taxon>Sar</taxon>
        <taxon>Stramenopiles</taxon>
        <taxon>Oomycota</taxon>
        <taxon>Peronosporomycetes</taxon>
        <taxon>Pythiales</taxon>
        <taxon>Pythiaceae</taxon>
    </lineage>
</organism>
<comment type="caution">
    <text evidence="1">The sequence shown here is derived from an EMBL/GenBank/DDBJ whole genome shotgun (WGS) entry which is preliminary data.</text>
</comment>
<dbReference type="Proteomes" id="UP001146120">
    <property type="component" value="Unassembled WGS sequence"/>
</dbReference>
<accession>A0AAV2YPA3</accession>
<dbReference type="EMBL" id="DAKRPA010000226">
    <property type="protein sequence ID" value="DAZ94924.1"/>
    <property type="molecule type" value="Genomic_DNA"/>
</dbReference>
<reference evidence="1" key="1">
    <citation type="submission" date="2022-11" db="EMBL/GenBank/DDBJ databases">
        <authorList>
            <person name="Morgan W.R."/>
            <person name="Tartar A."/>
        </authorList>
    </citation>
    <scope>NUCLEOTIDE SEQUENCE</scope>
    <source>
        <strain evidence="1">ARSEF 373</strain>
    </source>
</reference>